<dbReference type="EMBL" id="CM009304">
    <property type="protein sequence ID" value="PNS99893.1"/>
    <property type="molecule type" value="Genomic_DNA"/>
</dbReference>
<proteinExistence type="predicted"/>
<keyword evidence="2" id="KW-1185">Reference proteome</keyword>
<reference evidence="1 2" key="1">
    <citation type="journal article" date="2006" name="Science">
        <title>The genome of black cottonwood, Populus trichocarpa (Torr. &amp; Gray).</title>
        <authorList>
            <person name="Tuskan G.A."/>
            <person name="Difazio S."/>
            <person name="Jansson S."/>
            <person name="Bohlmann J."/>
            <person name="Grigoriev I."/>
            <person name="Hellsten U."/>
            <person name="Putnam N."/>
            <person name="Ralph S."/>
            <person name="Rombauts S."/>
            <person name="Salamov A."/>
            <person name="Schein J."/>
            <person name="Sterck L."/>
            <person name="Aerts A."/>
            <person name="Bhalerao R.R."/>
            <person name="Bhalerao R.P."/>
            <person name="Blaudez D."/>
            <person name="Boerjan W."/>
            <person name="Brun A."/>
            <person name="Brunner A."/>
            <person name="Busov V."/>
            <person name="Campbell M."/>
            <person name="Carlson J."/>
            <person name="Chalot M."/>
            <person name="Chapman J."/>
            <person name="Chen G.L."/>
            <person name="Cooper D."/>
            <person name="Coutinho P.M."/>
            <person name="Couturier J."/>
            <person name="Covert S."/>
            <person name="Cronk Q."/>
            <person name="Cunningham R."/>
            <person name="Davis J."/>
            <person name="Degroeve S."/>
            <person name="Dejardin A."/>
            <person name="Depamphilis C."/>
            <person name="Detter J."/>
            <person name="Dirks B."/>
            <person name="Dubchak I."/>
            <person name="Duplessis S."/>
            <person name="Ehlting J."/>
            <person name="Ellis B."/>
            <person name="Gendler K."/>
            <person name="Goodstein D."/>
            <person name="Gribskov M."/>
            <person name="Grimwood J."/>
            <person name="Groover A."/>
            <person name="Gunter L."/>
            <person name="Hamberger B."/>
            <person name="Heinze B."/>
            <person name="Helariutta Y."/>
            <person name="Henrissat B."/>
            <person name="Holligan D."/>
            <person name="Holt R."/>
            <person name="Huang W."/>
            <person name="Islam-Faridi N."/>
            <person name="Jones S."/>
            <person name="Jones-Rhoades M."/>
            <person name="Jorgensen R."/>
            <person name="Joshi C."/>
            <person name="Kangasjarvi J."/>
            <person name="Karlsson J."/>
            <person name="Kelleher C."/>
            <person name="Kirkpatrick R."/>
            <person name="Kirst M."/>
            <person name="Kohler A."/>
            <person name="Kalluri U."/>
            <person name="Larimer F."/>
            <person name="Leebens-Mack J."/>
            <person name="Leple J.C."/>
            <person name="Locascio P."/>
            <person name="Lou Y."/>
            <person name="Lucas S."/>
            <person name="Martin F."/>
            <person name="Montanini B."/>
            <person name="Napoli C."/>
            <person name="Nelson D.R."/>
            <person name="Nelson C."/>
            <person name="Nieminen K."/>
            <person name="Nilsson O."/>
            <person name="Pereda V."/>
            <person name="Peter G."/>
            <person name="Philippe R."/>
            <person name="Pilate G."/>
            <person name="Poliakov A."/>
            <person name="Razumovskaya J."/>
            <person name="Richardson P."/>
            <person name="Rinaldi C."/>
            <person name="Ritland K."/>
            <person name="Rouze P."/>
            <person name="Ryaboy D."/>
            <person name="Schmutz J."/>
            <person name="Schrader J."/>
            <person name="Segerman B."/>
            <person name="Shin H."/>
            <person name="Siddiqui A."/>
            <person name="Sterky F."/>
            <person name="Terry A."/>
            <person name="Tsai C.J."/>
            <person name="Uberbacher E."/>
            <person name="Unneberg P."/>
            <person name="Vahala J."/>
            <person name="Wall K."/>
            <person name="Wessler S."/>
            <person name="Yang G."/>
            <person name="Yin T."/>
            <person name="Douglas C."/>
            <person name="Marra M."/>
            <person name="Sandberg G."/>
            <person name="Van de Peer Y."/>
            <person name="Rokhsar D."/>
        </authorList>
    </citation>
    <scope>NUCLEOTIDE SEQUENCE [LARGE SCALE GENOMIC DNA]</scope>
    <source>
        <strain evidence="2">cv. Nisqually</strain>
    </source>
</reference>
<sequence length="71" mass="8115">MHPENTSGCLRTLHTAHKISVLSKCSFEHSLGLDKWRDSQRHSGRLILKRDSQCRPGFSALFHLLMVVVML</sequence>
<name>A0A2K1XGI9_POPTR</name>
<gene>
    <name evidence="1" type="ORF">POPTR_015G015600</name>
</gene>
<dbReference type="Proteomes" id="UP000006729">
    <property type="component" value="Chromosome 15"/>
</dbReference>
<dbReference type="AlphaFoldDB" id="A0A2K1XGI9"/>
<protein>
    <submittedName>
        <fullName evidence="1">Uncharacterized protein</fullName>
    </submittedName>
</protein>
<dbReference type="InParanoid" id="A0A2K1XGI9"/>
<accession>A0A2K1XGI9</accession>
<evidence type="ECO:0000313" key="2">
    <source>
        <dbReference type="Proteomes" id="UP000006729"/>
    </source>
</evidence>
<organism evidence="1 2">
    <name type="scientific">Populus trichocarpa</name>
    <name type="common">Western balsam poplar</name>
    <name type="synonym">Populus balsamifera subsp. trichocarpa</name>
    <dbReference type="NCBI Taxonomy" id="3694"/>
    <lineage>
        <taxon>Eukaryota</taxon>
        <taxon>Viridiplantae</taxon>
        <taxon>Streptophyta</taxon>
        <taxon>Embryophyta</taxon>
        <taxon>Tracheophyta</taxon>
        <taxon>Spermatophyta</taxon>
        <taxon>Magnoliopsida</taxon>
        <taxon>eudicotyledons</taxon>
        <taxon>Gunneridae</taxon>
        <taxon>Pentapetalae</taxon>
        <taxon>rosids</taxon>
        <taxon>fabids</taxon>
        <taxon>Malpighiales</taxon>
        <taxon>Salicaceae</taxon>
        <taxon>Saliceae</taxon>
        <taxon>Populus</taxon>
    </lineage>
</organism>
<evidence type="ECO:0000313" key="1">
    <source>
        <dbReference type="EMBL" id="PNS99893.1"/>
    </source>
</evidence>